<dbReference type="Proteomes" id="UP000027192">
    <property type="component" value="Unassembled WGS sequence"/>
</dbReference>
<keyword evidence="2" id="KW-1185">Reference proteome</keyword>
<dbReference type="OrthoDB" id="5816880at2"/>
<dbReference type="STRING" id="1654360.EA58_03960"/>
<dbReference type="RefSeq" id="WP_036749073.1">
    <property type="nucleotide sequence ID" value="NZ_JAGSGC010000002.1"/>
</dbReference>
<accession>A0A066RRC3</accession>
<evidence type="ECO:0000313" key="1">
    <source>
        <dbReference type="EMBL" id="KDM92919.1"/>
    </source>
</evidence>
<reference evidence="1 2" key="1">
    <citation type="submission" date="2014-04" db="EMBL/GenBank/DDBJ databases">
        <title>Draft genome sequence of Photobacterium halotolerans S2753: a solonamide, ngercheumicin and holomycin producer.</title>
        <authorList>
            <person name="Machado H.R."/>
            <person name="Gram L."/>
        </authorList>
    </citation>
    <scope>NUCLEOTIDE SEQUENCE [LARGE SCALE GENOMIC DNA]</scope>
    <source>
        <strain evidence="1 2">S2753</strain>
    </source>
</reference>
<organism evidence="1 2">
    <name type="scientific">Photobacterium galatheae</name>
    <dbReference type="NCBI Taxonomy" id="1654360"/>
    <lineage>
        <taxon>Bacteria</taxon>
        <taxon>Pseudomonadati</taxon>
        <taxon>Pseudomonadota</taxon>
        <taxon>Gammaproteobacteria</taxon>
        <taxon>Vibrionales</taxon>
        <taxon>Vibrionaceae</taxon>
        <taxon>Photobacterium</taxon>
    </lineage>
</organism>
<sequence length="128" mass="14536">MWQKFYLLSVLLTLSACSEPQGNNTLFSLGNETFSQAAWRVADDSTRGEMVDSFLESHDVIGMNREVLLGFLGEPTGYYEYDHDLAYFIGGDRQSLYGQGHLLVFFIKEGVITEYRIIPEIESHCLLV</sequence>
<dbReference type="AlphaFoldDB" id="A0A066RRC3"/>
<dbReference type="EMBL" id="JMIB01000005">
    <property type="protein sequence ID" value="KDM92919.1"/>
    <property type="molecule type" value="Genomic_DNA"/>
</dbReference>
<evidence type="ECO:0000313" key="2">
    <source>
        <dbReference type="Proteomes" id="UP000027192"/>
    </source>
</evidence>
<name>A0A066RRC3_9GAMM</name>
<comment type="caution">
    <text evidence="1">The sequence shown here is derived from an EMBL/GenBank/DDBJ whole genome shotgun (WGS) entry which is preliminary data.</text>
</comment>
<gene>
    <name evidence="1" type="ORF">EA58_03960</name>
</gene>
<evidence type="ECO:0008006" key="3">
    <source>
        <dbReference type="Google" id="ProtNLM"/>
    </source>
</evidence>
<dbReference type="PROSITE" id="PS51257">
    <property type="entry name" value="PROKAR_LIPOPROTEIN"/>
    <property type="match status" value="1"/>
</dbReference>
<protein>
    <recommendedName>
        <fullName evidence="3">Lipoprotein SmpA/OmlA domain-containing protein</fullName>
    </recommendedName>
</protein>
<proteinExistence type="predicted"/>